<protein>
    <submittedName>
        <fullName evidence="2">Uncharacterized protein</fullName>
    </submittedName>
</protein>
<feature type="compositionally biased region" description="Low complexity" evidence="1">
    <location>
        <begin position="14"/>
        <end position="24"/>
    </location>
</feature>
<evidence type="ECO:0000256" key="1">
    <source>
        <dbReference type="SAM" id="MobiDB-lite"/>
    </source>
</evidence>
<feature type="region of interest" description="Disordered" evidence="1">
    <location>
        <begin position="1"/>
        <end position="82"/>
    </location>
</feature>
<keyword evidence="3" id="KW-1185">Reference proteome</keyword>
<organism evidence="2 3">
    <name type="scientific">Chromobacterium aquaticum</name>
    <dbReference type="NCBI Taxonomy" id="467180"/>
    <lineage>
        <taxon>Bacteria</taxon>
        <taxon>Pseudomonadati</taxon>
        <taxon>Pseudomonadota</taxon>
        <taxon>Betaproteobacteria</taxon>
        <taxon>Neisseriales</taxon>
        <taxon>Chromobacteriaceae</taxon>
        <taxon>Chromobacterium</taxon>
    </lineage>
</organism>
<dbReference type="Proteomes" id="UP001595999">
    <property type="component" value="Unassembled WGS sequence"/>
</dbReference>
<reference evidence="3" key="1">
    <citation type="journal article" date="2019" name="Int. J. Syst. Evol. Microbiol.">
        <title>The Global Catalogue of Microorganisms (GCM) 10K type strain sequencing project: providing services to taxonomists for standard genome sequencing and annotation.</title>
        <authorList>
            <consortium name="The Broad Institute Genomics Platform"/>
            <consortium name="The Broad Institute Genome Sequencing Center for Infectious Disease"/>
            <person name="Wu L."/>
            <person name="Ma J."/>
        </authorList>
    </citation>
    <scope>NUCLEOTIDE SEQUENCE [LARGE SCALE GENOMIC DNA]</scope>
    <source>
        <strain evidence="3">CGMCC 4.7608</strain>
    </source>
</reference>
<sequence>MSSVHRRTLSGDGAAAAKAQNSASKRQRRKRGMVAGLEGGGSSSFLRRGGKSKQGKDRNERKKADSRRIGWFRRQLHGLAQS</sequence>
<accession>A0ABV8ZRP5</accession>
<name>A0ABV8ZRP5_9NEIS</name>
<evidence type="ECO:0000313" key="2">
    <source>
        <dbReference type="EMBL" id="MFC4490387.1"/>
    </source>
</evidence>
<dbReference type="RefSeq" id="WP_231463518.1">
    <property type="nucleotide sequence ID" value="NZ_JAJOHW010000101.1"/>
</dbReference>
<dbReference type="EMBL" id="JBHSEK010000007">
    <property type="protein sequence ID" value="MFC4490387.1"/>
    <property type="molecule type" value="Genomic_DNA"/>
</dbReference>
<gene>
    <name evidence="2" type="ORF">ACFO0R_12215</name>
</gene>
<comment type="caution">
    <text evidence="2">The sequence shown here is derived from an EMBL/GenBank/DDBJ whole genome shotgun (WGS) entry which is preliminary data.</text>
</comment>
<feature type="compositionally biased region" description="Basic and acidic residues" evidence="1">
    <location>
        <begin position="54"/>
        <end position="68"/>
    </location>
</feature>
<evidence type="ECO:0000313" key="3">
    <source>
        <dbReference type="Proteomes" id="UP001595999"/>
    </source>
</evidence>
<proteinExistence type="predicted"/>